<gene>
    <name evidence="2" type="ORF">Fot_11674</name>
</gene>
<evidence type="ECO:0000313" key="2">
    <source>
        <dbReference type="EMBL" id="KAL2550144.1"/>
    </source>
</evidence>
<dbReference type="InterPro" id="IPR010259">
    <property type="entry name" value="S8pro/Inhibitor_I9"/>
</dbReference>
<dbReference type="AlphaFoldDB" id="A0ABD1WKD3"/>
<dbReference type="EMBL" id="JBFOLJ010000003">
    <property type="protein sequence ID" value="KAL2550144.1"/>
    <property type="molecule type" value="Genomic_DNA"/>
</dbReference>
<reference evidence="3" key="1">
    <citation type="submission" date="2024-07" db="EMBL/GenBank/DDBJ databases">
        <title>Two chromosome-level genome assemblies of Korean endemic species Abeliophyllum distichum and Forsythia ovata (Oleaceae).</title>
        <authorList>
            <person name="Jang H."/>
        </authorList>
    </citation>
    <scope>NUCLEOTIDE SEQUENCE [LARGE SCALE GENOMIC DNA]</scope>
</reference>
<accession>A0ABD1WKD3</accession>
<feature type="domain" description="Inhibitor I9" evidence="1">
    <location>
        <begin position="37"/>
        <end position="107"/>
    </location>
</feature>
<dbReference type="SUPFAM" id="SSF54897">
    <property type="entry name" value="Protease propeptides/inhibitors"/>
    <property type="match status" value="1"/>
</dbReference>
<proteinExistence type="predicted"/>
<evidence type="ECO:0000259" key="1">
    <source>
        <dbReference type="Pfam" id="PF05922"/>
    </source>
</evidence>
<dbReference type="InterPro" id="IPR037045">
    <property type="entry name" value="S8pro/Inhibitor_I9_sf"/>
</dbReference>
<name>A0ABD1WKD3_9LAMI</name>
<dbReference type="Pfam" id="PF05922">
    <property type="entry name" value="Inhibitor_I9"/>
    <property type="match status" value="1"/>
</dbReference>
<comment type="caution">
    <text evidence="2">The sequence shown here is derived from an EMBL/GenBank/DDBJ whole genome shotgun (WGS) entry which is preliminary data.</text>
</comment>
<dbReference type="Proteomes" id="UP001604277">
    <property type="component" value="Unassembled WGS sequence"/>
</dbReference>
<keyword evidence="3" id="KW-1185">Reference proteome</keyword>
<sequence>MEIKIKVFRFSALGILVLLGLCYVSFAAKKNVLEKNTYIVHMAKSEMPASFEDHTHWYDSSLKSVSDSAEMLYTYTNVIHGFSTTLTAKEAGELENRPGILSVMEEVYLSYIGYDGCTSSRKWR</sequence>
<dbReference type="Gene3D" id="3.30.70.80">
    <property type="entry name" value="Peptidase S8 propeptide/proteinase inhibitor I9"/>
    <property type="match status" value="1"/>
</dbReference>
<evidence type="ECO:0000313" key="3">
    <source>
        <dbReference type="Proteomes" id="UP001604277"/>
    </source>
</evidence>
<organism evidence="2 3">
    <name type="scientific">Forsythia ovata</name>
    <dbReference type="NCBI Taxonomy" id="205694"/>
    <lineage>
        <taxon>Eukaryota</taxon>
        <taxon>Viridiplantae</taxon>
        <taxon>Streptophyta</taxon>
        <taxon>Embryophyta</taxon>
        <taxon>Tracheophyta</taxon>
        <taxon>Spermatophyta</taxon>
        <taxon>Magnoliopsida</taxon>
        <taxon>eudicotyledons</taxon>
        <taxon>Gunneridae</taxon>
        <taxon>Pentapetalae</taxon>
        <taxon>asterids</taxon>
        <taxon>lamiids</taxon>
        <taxon>Lamiales</taxon>
        <taxon>Oleaceae</taxon>
        <taxon>Forsythieae</taxon>
        <taxon>Forsythia</taxon>
    </lineage>
</organism>
<protein>
    <submittedName>
        <fullName evidence="2">Subtilisin-like protease SBT1.7</fullName>
    </submittedName>
</protein>
<dbReference type="FunFam" id="3.30.70.80:FF:000003">
    <property type="entry name" value="Subtilisin-like protease SBT1.9"/>
    <property type="match status" value="1"/>
</dbReference>